<dbReference type="Pfam" id="PF00535">
    <property type="entry name" value="Glycos_transf_2"/>
    <property type="match status" value="1"/>
</dbReference>
<protein>
    <submittedName>
        <fullName evidence="2">Glycosyltransferase family 2 protein</fullName>
    </submittedName>
</protein>
<feature type="domain" description="Glycosyltransferase 2-like" evidence="1">
    <location>
        <begin position="18"/>
        <end position="144"/>
    </location>
</feature>
<evidence type="ECO:0000313" key="3">
    <source>
        <dbReference type="Proteomes" id="UP001499878"/>
    </source>
</evidence>
<dbReference type="EMBL" id="BAABJR010000032">
    <property type="protein sequence ID" value="GAA5217491.1"/>
    <property type="molecule type" value="Genomic_DNA"/>
</dbReference>
<comment type="caution">
    <text evidence="2">The sequence shown here is derived from an EMBL/GenBank/DDBJ whole genome shotgun (WGS) entry which is preliminary data.</text>
</comment>
<dbReference type="InterPro" id="IPR001173">
    <property type="entry name" value="Glyco_trans_2-like"/>
</dbReference>
<sequence>MSTSTATSTSVDTPDVTVTVIVYNDAERLPRAVASVLRQTHANTEVVISDDHSTDATEEVARELATRDPRVVYLRLPENSGGCSAPRNRALEIARAPYLMFLDSDDELPERAVEVLLAAHREREIDFAMGAVHRIRVDGGRRTTWMPHLVAERRTLDGIEADPRLFFEHLSTSKMYARAFLDRHDLRFPEGIHYEDQLFSAQAYCLAKTFTVVPEPVYRWYVAPYAASETASISNQRHKLTNVRDRVHVQRLIDAFLAESGHVSLREDKDFKFLKHDFRMYAGDLPYRDDAWLASFADIVTPYLDTLAPGAYARLPRAERIVLQLVRDRRLSDVRLAARGLGHDVAPRRTTPDPADGRTYWGEEIPHSEQARHELDLTDLDLDTRPFFTAQLRHEVTEIERGPGASVDLTVRTYDPALRLPVGPQRATLHLSPGRRRLTVPFRLSPVRPGVFEGHLRLDLASARLPLQGFEGIRHPVLRLRHQGQTHTGILLAPLALTPFTARVPYHSGALPHRVTVEPEGHNPGRLQIRWQPVGAAAALIHPVVRRLATPRVKRAVRLAASVLR</sequence>
<evidence type="ECO:0000313" key="2">
    <source>
        <dbReference type="EMBL" id="GAA5217491.1"/>
    </source>
</evidence>
<dbReference type="PANTHER" id="PTHR22916">
    <property type="entry name" value="GLYCOSYLTRANSFERASE"/>
    <property type="match status" value="1"/>
</dbReference>
<dbReference type="SUPFAM" id="SSF53448">
    <property type="entry name" value="Nucleotide-diphospho-sugar transferases"/>
    <property type="match status" value="1"/>
</dbReference>
<gene>
    <name evidence="2" type="ORF">GCM10023323_74700</name>
</gene>
<accession>A0ABP9TJG3</accession>
<dbReference type="RefSeq" id="WP_345638496.1">
    <property type="nucleotide sequence ID" value="NZ_BAABJR010000032.1"/>
</dbReference>
<proteinExistence type="predicted"/>
<evidence type="ECO:0000259" key="1">
    <source>
        <dbReference type="Pfam" id="PF00535"/>
    </source>
</evidence>
<dbReference type="CDD" id="cd00761">
    <property type="entry name" value="Glyco_tranf_GTA_type"/>
    <property type="match status" value="1"/>
</dbReference>
<dbReference type="PANTHER" id="PTHR22916:SF3">
    <property type="entry name" value="UDP-GLCNAC:BETAGAL BETA-1,3-N-ACETYLGLUCOSAMINYLTRANSFERASE-LIKE PROTEIN 1"/>
    <property type="match status" value="1"/>
</dbReference>
<dbReference type="Gene3D" id="3.90.550.10">
    <property type="entry name" value="Spore Coat Polysaccharide Biosynthesis Protein SpsA, Chain A"/>
    <property type="match status" value="1"/>
</dbReference>
<organism evidence="2 3">
    <name type="scientific">Streptomyces thinghirensis</name>
    <dbReference type="NCBI Taxonomy" id="551547"/>
    <lineage>
        <taxon>Bacteria</taxon>
        <taxon>Bacillati</taxon>
        <taxon>Actinomycetota</taxon>
        <taxon>Actinomycetes</taxon>
        <taxon>Kitasatosporales</taxon>
        <taxon>Streptomycetaceae</taxon>
        <taxon>Streptomyces</taxon>
    </lineage>
</organism>
<reference evidence="3" key="1">
    <citation type="journal article" date="2019" name="Int. J. Syst. Evol. Microbiol.">
        <title>The Global Catalogue of Microorganisms (GCM) 10K type strain sequencing project: providing services to taxonomists for standard genome sequencing and annotation.</title>
        <authorList>
            <consortium name="The Broad Institute Genomics Platform"/>
            <consortium name="The Broad Institute Genome Sequencing Center for Infectious Disease"/>
            <person name="Wu L."/>
            <person name="Ma J."/>
        </authorList>
    </citation>
    <scope>NUCLEOTIDE SEQUENCE [LARGE SCALE GENOMIC DNA]</scope>
    <source>
        <strain evidence="3">JCM 18306</strain>
    </source>
</reference>
<dbReference type="Proteomes" id="UP001499878">
    <property type="component" value="Unassembled WGS sequence"/>
</dbReference>
<keyword evidence="3" id="KW-1185">Reference proteome</keyword>
<dbReference type="InterPro" id="IPR029044">
    <property type="entry name" value="Nucleotide-diphossugar_trans"/>
</dbReference>
<name>A0ABP9TJG3_9ACTN</name>